<accession>A0ABR7UC27</accession>
<dbReference type="InterPro" id="IPR029063">
    <property type="entry name" value="SAM-dependent_MTases_sf"/>
</dbReference>
<proteinExistence type="predicted"/>
<keyword evidence="2" id="KW-0808">Transferase</keyword>
<dbReference type="GO" id="GO:0008168">
    <property type="term" value="F:methyltransferase activity"/>
    <property type="evidence" value="ECO:0007669"/>
    <property type="project" value="UniProtKB-KW"/>
</dbReference>
<dbReference type="Pfam" id="PF05050">
    <property type="entry name" value="Methyltransf_21"/>
    <property type="match status" value="1"/>
</dbReference>
<dbReference type="Gene3D" id="3.40.50.150">
    <property type="entry name" value="Vaccinia Virus protein VP39"/>
    <property type="match status" value="1"/>
</dbReference>
<keyword evidence="2" id="KW-0489">Methyltransferase</keyword>
<dbReference type="RefSeq" id="WP_188101686.1">
    <property type="nucleotide sequence ID" value="NZ_JAANIH010000023.1"/>
</dbReference>
<evidence type="ECO:0000313" key="3">
    <source>
        <dbReference type="Proteomes" id="UP000639516"/>
    </source>
</evidence>
<dbReference type="PANTHER" id="PTHR36973:SF4">
    <property type="entry name" value="NODULATION PROTEIN"/>
    <property type="match status" value="1"/>
</dbReference>
<comment type="caution">
    <text evidence="2">The sequence shown here is derived from an EMBL/GenBank/DDBJ whole genome shotgun (WGS) entry which is preliminary data.</text>
</comment>
<dbReference type="InterPro" id="IPR006342">
    <property type="entry name" value="FkbM_mtfrase"/>
</dbReference>
<dbReference type="PANTHER" id="PTHR36973">
    <property type="entry name" value="SLL1456 PROTEIN-RELATED"/>
    <property type="match status" value="1"/>
</dbReference>
<dbReference type="Proteomes" id="UP000639516">
    <property type="component" value="Unassembled WGS sequence"/>
</dbReference>
<protein>
    <submittedName>
        <fullName evidence="2">FkbM family methyltransferase</fullName>
    </submittedName>
</protein>
<reference evidence="2 3" key="1">
    <citation type="journal article" date="2020" name="Arch. Microbiol.">
        <title>Bradyrhizobium campsiandrae sp. nov., a nitrogen-fixing bacterial strain isolated from a native leguminous tree from the Amazon adapted to flooded conditions.</title>
        <authorList>
            <person name="Cabral Michel D."/>
            <person name="Martins da Costa E."/>
            <person name="Azarias Guimaraes A."/>
            <person name="Soares de Carvalho T."/>
            <person name="Santos de Castro Caputo P."/>
            <person name="Willems A."/>
            <person name="de Souza Moreira F.M."/>
        </authorList>
    </citation>
    <scope>NUCLEOTIDE SEQUENCE [LARGE SCALE GENOMIC DNA]</scope>
    <source>
        <strain evidence="3">INPA 384B</strain>
    </source>
</reference>
<dbReference type="GO" id="GO:0032259">
    <property type="term" value="P:methylation"/>
    <property type="evidence" value="ECO:0007669"/>
    <property type="project" value="UniProtKB-KW"/>
</dbReference>
<keyword evidence="3" id="KW-1185">Reference proteome</keyword>
<feature type="domain" description="Methyltransferase FkbM" evidence="1">
    <location>
        <begin position="34"/>
        <end position="199"/>
    </location>
</feature>
<dbReference type="NCBIfam" id="TIGR01444">
    <property type="entry name" value="fkbM_fam"/>
    <property type="match status" value="1"/>
</dbReference>
<organism evidence="2 3">
    <name type="scientific">Bradyrhizobium campsiandrae</name>
    <dbReference type="NCBI Taxonomy" id="1729892"/>
    <lineage>
        <taxon>Bacteria</taxon>
        <taxon>Pseudomonadati</taxon>
        <taxon>Pseudomonadota</taxon>
        <taxon>Alphaproteobacteria</taxon>
        <taxon>Hyphomicrobiales</taxon>
        <taxon>Nitrobacteraceae</taxon>
        <taxon>Bradyrhizobium</taxon>
    </lineage>
</organism>
<dbReference type="InterPro" id="IPR053188">
    <property type="entry name" value="FkbM_Methyltransferase"/>
</dbReference>
<sequence>MFRPAFWPALRRRVMPALEHGRLLDDIKVGSLIDVGSNRGQFALLVRDRFPSAPIHAFEPLPAEADVVKSVIAAPLICHTLALGASAGEATFYVTSKRDSSSLFKPGAVQTAASGITLTSATKVRVARLSEVIDIKTLPRPILMKIDVQGGELDVLKGAEDALQLIEAIYTEVSFVTLYEGQPLASEITTFLHGRGFELRGVYNHFFAAGVGPTQADFLYVRGAPSDSVKHRTTGSAASLLQEPA</sequence>
<evidence type="ECO:0000313" key="2">
    <source>
        <dbReference type="EMBL" id="MBC9980743.1"/>
    </source>
</evidence>
<name>A0ABR7UC27_9BRAD</name>
<dbReference type="SUPFAM" id="SSF53335">
    <property type="entry name" value="S-adenosyl-L-methionine-dependent methyltransferases"/>
    <property type="match status" value="1"/>
</dbReference>
<gene>
    <name evidence="2" type="ORF">HA482_21310</name>
</gene>
<evidence type="ECO:0000259" key="1">
    <source>
        <dbReference type="Pfam" id="PF05050"/>
    </source>
</evidence>
<dbReference type="EMBL" id="JAATTO010000030">
    <property type="protein sequence ID" value="MBC9980743.1"/>
    <property type="molecule type" value="Genomic_DNA"/>
</dbReference>